<organism evidence="1 2">
    <name type="scientific">Candidatus Kuenenbacteria bacterium GW2011_GWA2_42_15</name>
    <dbReference type="NCBI Taxonomy" id="1618677"/>
    <lineage>
        <taxon>Bacteria</taxon>
        <taxon>Candidatus Kueneniibacteriota</taxon>
    </lineage>
</organism>
<dbReference type="Proteomes" id="UP000034516">
    <property type="component" value="Unassembled WGS sequence"/>
</dbReference>
<proteinExistence type="predicted"/>
<name>A0A0G0YUD1_9BACT</name>
<dbReference type="AlphaFoldDB" id="A0A0G0YUD1"/>
<evidence type="ECO:0000313" key="1">
    <source>
        <dbReference type="EMBL" id="KKS40237.1"/>
    </source>
</evidence>
<gene>
    <name evidence="1" type="ORF">UV02_C0044G0007</name>
</gene>
<dbReference type="EMBL" id="LCCW01000044">
    <property type="protein sequence ID" value="KKS40237.1"/>
    <property type="molecule type" value="Genomic_DNA"/>
</dbReference>
<comment type="caution">
    <text evidence="1">The sequence shown here is derived from an EMBL/GenBank/DDBJ whole genome shotgun (WGS) entry which is preliminary data.</text>
</comment>
<reference evidence="1 2" key="1">
    <citation type="journal article" date="2015" name="Nature">
        <title>rRNA introns, odd ribosomes, and small enigmatic genomes across a large radiation of phyla.</title>
        <authorList>
            <person name="Brown C.T."/>
            <person name="Hug L.A."/>
            <person name="Thomas B.C."/>
            <person name="Sharon I."/>
            <person name="Castelle C.J."/>
            <person name="Singh A."/>
            <person name="Wilkins M.J."/>
            <person name="Williams K.H."/>
            <person name="Banfield J.F."/>
        </authorList>
    </citation>
    <scope>NUCLEOTIDE SEQUENCE [LARGE SCALE GENOMIC DNA]</scope>
</reference>
<accession>A0A0G0YUD1</accession>
<protein>
    <submittedName>
        <fullName evidence="1">Uncharacterized protein</fullName>
    </submittedName>
</protein>
<feature type="non-terminal residue" evidence="1">
    <location>
        <position position="1"/>
    </location>
</feature>
<sequence>LSNDFYEIKSLAEKIGTNRRLLSRKTEFEFVRPFDLIPKYTEKCERSPAEGGASEQSNAPQFSKCLNWSGCWELDPVNMLPKHAYYRYTTAR</sequence>
<evidence type="ECO:0000313" key="2">
    <source>
        <dbReference type="Proteomes" id="UP000034516"/>
    </source>
</evidence>